<sequence>MKKNIKMGKKALLKFLMRSSTRIEANPDHQWSILKQKYLPEKVNTVTAFLEAIPCDQIAIIRQYLQGHKMTNADTNITNNCKSRY</sequence>
<name>A0A2P2NPJ8_RHIMU</name>
<accession>A0A2P2NPJ8</accession>
<protein>
    <submittedName>
        <fullName evidence="1">Uncharacterized protein</fullName>
    </submittedName>
</protein>
<dbReference type="AlphaFoldDB" id="A0A2P2NPJ8"/>
<dbReference type="EMBL" id="GGEC01063887">
    <property type="protein sequence ID" value="MBX44371.1"/>
    <property type="molecule type" value="Transcribed_RNA"/>
</dbReference>
<proteinExistence type="predicted"/>
<evidence type="ECO:0000313" key="1">
    <source>
        <dbReference type="EMBL" id="MBX44371.1"/>
    </source>
</evidence>
<reference evidence="1" key="1">
    <citation type="submission" date="2018-02" db="EMBL/GenBank/DDBJ databases">
        <title>Rhizophora mucronata_Transcriptome.</title>
        <authorList>
            <person name="Meera S.P."/>
            <person name="Sreeshan A."/>
            <person name="Augustine A."/>
        </authorList>
    </citation>
    <scope>NUCLEOTIDE SEQUENCE</scope>
    <source>
        <tissue evidence="1">Leaf</tissue>
    </source>
</reference>
<organism evidence="1">
    <name type="scientific">Rhizophora mucronata</name>
    <name type="common">Asiatic mangrove</name>
    <dbReference type="NCBI Taxonomy" id="61149"/>
    <lineage>
        <taxon>Eukaryota</taxon>
        <taxon>Viridiplantae</taxon>
        <taxon>Streptophyta</taxon>
        <taxon>Embryophyta</taxon>
        <taxon>Tracheophyta</taxon>
        <taxon>Spermatophyta</taxon>
        <taxon>Magnoliopsida</taxon>
        <taxon>eudicotyledons</taxon>
        <taxon>Gunneridae</taxon>
        <taxon>Pentapetalae</taxon>
        <taxon>rosids</taxon>
        <taxon>fabids</taxon>
        <taxon>Malpighiales</taxon>
        <taxon>Rhizophoraceae</taxon>
        <taxon>Rhizophora</taxon>
    </lineage>
</organism>